<dbReference type="Proteomes" id="UP000016923">
    <property type="component" value="Unassembled WGS sequence"/>
</dbReference>
<dbReference type="PANTHER" id="PTHR33112">
    <property type="entry name" value="DOMAIN PROTEIN, PUTATIVE-RELATED"/>
    <property type="match status" value="1"/>
</dbReference>
<reference evidence="2 3" key="1">
    <citation type="journal article" date="2013" name="BMC Genomics">
        <title>The genome and transcriptome of the pine saprophyte Ophiostoma piceae, and a comparison with the bark beetle-associated pine pathogen Grosmannia clavigera.</title>
        <authorList>
            <person name="Haridas S."/>
            <person name="Wang Y."/>
            <person name="Lim L."/>
            <person name="Massoumi Alamouti S."/>
            <person name="Jackman S."/>
            <person name="Docking R."/>
            <person name="Robertson G."/>
            <person name="Birol I."/>
            <person name="Bohlmann J."/>
            <person name="Breuil C."/>
        </authorList>
    </citation>
    <scope>NUCLEOTIDE SEQUENCE [LARGE SCALE GENOMIC DNA]</scope>
    <source>
        <strain evidence="2 3">UAMH 11346</strain>
    </source>
</reference>
<dbReference type="EMBL" id="KE148147">
    <property type="protein sequence ID" value="EPE09115.1"/>
    <property type="molecule type" value="Genomic_DNA"/>
</dbReference>
<dbReference type="Pfam" id="PF06985">
    <property type="entry name" value="HET"/>
    <property type="match status" value="1"/>
</dbReference>
<dbReference type="STRING" id="1262450.S3D6S9"/>
<feature type="domain" description="Heterokaryon incompatibility" evidence="1">
    <location>
        <begin position="178"/>
        <end position="329"/>
    </location>
</feature>
<evidence type="ECO:0000259" key="1">
    <source>
        <dbReference type="Pfam" id="PF06985"/>
    </source>
</evidence>
<sequence>MLCPLCESLPPLWELHGFPHYSLDNLKQSAAGGCAFCSLIWAVLQPTLNPKTTVAETGQKVHLSIDIKGAPARLSLHHDTILTDKSLELCRYSDSDTSIQTPHLRHVVTRVHVDSHQSDATFNFIRTTLEICATSHDHRCCALNEDVVLPALVLDISTAGDPCLTLLHNYDGSRRGRYLTLSYCWGPAEVQASTRLTKALLLSYQKGILLASLPQTLQDAVFAVRRLGFQYLWIDSLCIVQDDEALRQQQLCQMSRIYMESFAVIQASIPSSAAEGFLGRRRQPAVAPVLLAFETDATSGQTSYVLARQSNSESLVSTAVATRAWIFQETVLSTRLIRFGAYSVEVSCRSESKYEYGEPAVMNLGPSDYFRIRPDLNLSEALLTRLSPTTVSAITLRPRTYQREALESWYRTLSHFYSQRLYTNSDDRLAALAAYAEEAHKVIGGDYHAGLWSTDLVRGLQWKPARDFLGVNTAKYRAPSWSWAAYDGRVQYHGRQDGLHGVGGSEREIIQSGQGDRDSSGWTPTIIEAWTSTTNTITATSNISPSPYGACRSGRIVLETRVGQFSAAKDNVLHLLSAVRPKSLEYSMVMLQGEGQELEDEQTHNPGQKEAVCFGWPDTAAGIPYGPLVMAITEMGSNFGASATFDSPRG</sequence>
<dbReference type="PANTHER" id="PTHR33112:SF16">
    <property type="entry name" value="HETEROKARYON INCOMPATIBILITY DOMAIN-CONTAINING PROTEIN"/>
    <property type="match status" value="1"/>
</dbReference>
<dbReference type="HOGENOM" id="CLU_002639_6_0_1"/>
<gene>
    <name evidence="2" type="ORF">F503_06891</name>
</gene>
<dbReference type="AlphaFoldDB" id="S3D6S9"/>
<evidence type="ECO:0000313" key="3">
    <source>
        <dbReference type="Proteomes" id="UP000016923"/>
    </source>
</evidence>
<proteinExistence type="predicted"/>
<evidence type="ECO:0000313" key="2">
    <source>
        <dbReference type="EMBL" id="EPE09115.1"/>
    </source>
</evidence>
<dbReference type="VEuPathDB" id="FungiDB:F503_06891"/>
<dbReference type="eggNOG" id="ENOG502RV4C">
    <property type="taxonomic scope" value="Eukaryota"/>
</dbReference>
<dbReference type="OMA" id="WIYVHFT"/>
<protein>
    <submittedName>
        <fullName evidence="2">Het-domain-containing protein</fullName>
    </submittedName>
</protein>
<keyword evidence="3" id="KW-1185">Reference proteome</keyword>
<accession>S3D6S9</accession>
<name>S3D6S9_OPHP1</name>
<organism evidence="2 3">
    <name type="scientific">Ophiostoma piceae (strain UAMH 11346)</name>
    <name type="common">Sap stain fungus</name>
    <dbReference type="NCBI Taxonomy" id="1262450"/>
    <lineage>
        <taxon>Eukaryota</taxon>
        <taxon>Fungi</taxon>
        <taxon>Dikarya</taxon>
        <taxon>Ascomycota</taxon>
        <taxon>Pezizomycotina</taxon>
        <taxon>Sordariomycetes</taxon>
        <taxon>Sordariomycetidae</taxon>
        <taxon>Ophiostomatales</taxon>
        <taxon>Ophiostomataceae</taxon>
        <taxon>Ophiostoma</taxon>
    </lineage>
</organism>
<dbReference type="InterPro" id="IPR010730">
    <property type="entry name" value="HET"/>
</dbReference>
<dbReference type="OrthoDB" id="3789824at2759"/>